<feature type="compositionally biased region" description="Low complexity" evidence="2">
    <location>
        <begin position="1166"/>
        <end position="1180"/>
    </location>
</feature>
<dbReference type="InterPro" id="IPR001478">
    <property type="entry name" value="PDZ"/>
</dbReference>
<feature type="region of interest" description="Disordered" evidence="2">
    <location>
        <begin position="1327"/>
        <end position="1380"/>
    </location>
</feature>
<dbReference type="Proteomes" id="UP001153620">
    <property type="component" value="Chromosome 2"/>
</dbReference>
<dbReference type="SMART" id="SM00233">
    <property type="entry name" value="PH"/>
    <property type="match status" value="1"/>
</dbReference>
<dbReference type="InterPro" id="IPR041489">
    <property type="entry name" value="PDZ_6"/>
</dbReference>
<dbReference type="OrthoDB" id="6281275at2759"/>
<feature type="compositionally biased region" description="Polar residues" evidence="2">
    <location>
        <begin position="832"/>
        <end position="841"/>
    </location>
</feature>
<dbReference type="PANTHER" id="PTHR23175">
    <property type="entry name" value="PDZ DOMAIN-CONTAINING PROTEIN"/>
    <property type="match status" value="1"/>
</dbReference>
<accession>A0A9N9RSJ1</accession>
<feature type="region of interest" description="Disordered" evidence="2">
    <location>
        <begin position="806"/>
        <end position="875"/>
    </location>
</feature>
<dbReference type="SUPFAM" id="SSF50729">
    <property type="entry name" value="PH domain-like"/>
    <property type="match status" value="1"/>
</dbReference>
<organism evidence="6 7">
    <name type="scientific">Chironomus riparius</name>
    <dbReference type="NCBI Taxonomy" id="315576"/>
    <lineage>
        <taxon>Eukaryota</taxon>
        <taxon>Metazoa</taxon>
        <taxon>Ecdysozoa</taxon>
        <taxon>Arthropoda</taxon>
        <taxon>Hexapoda</taxon>
        <taxon>Insecta</taxon>
        <taxon>Pterygota</taxon>
        <taxon>Neoptera</taxon>
        <taxon>Endopterygota</taxon>
        <taxon>Diptera</taxon>
        <taxon>Nematocera</taxon>
        <taxon>Chironomoidea</taxon>
        <taxon>Chironomidae</taxon>
        <taxon>Chironominae</taxon>
        <taxon>Chironomus</taxon>
    </lineage>
</organism>
<dbReference type="Gene3D" id="2.30.29.30">
    <property type="entry name" value="Pleckstrin-homology domain (PH domain)/Phosphotyrosine-binding domain (PTB)"/>
    <property type="match status" value="1"/>
</dbReference>
<dbReference type="InterPro" id="IPR011993">
    <property type="entry name" value="PH-like_dom_sf"/>
</dbReference>
<dbReference type="Pfam" id="PF00620">
    <property type="entry name" value="RhoGAP"/>
    <property type="match status" value="1"/>
</dbReference>
<dbReference type="GO" id="GO:0005096">
    <property type="term" value="F:GTPase activator activity"/>
    <property type="evidence" value="ECO:0007669"/>
    <property type="project" value="UniProtKB-KW"/>
</dbReference>
<dbReference type="InterPro" id="IPR008936">
    <property type="entry name" value="Rho_GTPase_activation_prot"/>
</dbReference>
<protein>
    <submittedName>
        <fullName evidence="6">Uncharacterized protein</fullName>
    </submittedName>
</protein>
<feature type="compositionally biased region" description="Polar residues" evidence="2">
    <location>
        <begin position="806"/>
        <end position="815"/>
    </location>
</feature>
<evidence type="ECO:0000259" key="3">
    <source>
        <dbReference type="PROSITE" id="PS50003"/>
    </source>
</evidence>
<proteinExistence type="predicted"/>
<dbReference type="SUPFAM" id="SSF48350">
    <property type="entry name" value="GTPase activation domain, GAP"/>
    <property type="match status" value="1"/>
</dbReference>
<name>A0A9N9RSJ1_9DIPT</name>
<feature type="compositionally biased region" description="Low complexity" evidence="2">
    <location>
        <begin position="1362"/>
        <end position="1379"/>
    </location>
</feature>
<dbReference type="PROSITE" id="PS50106">
    <property type="entry name" value="PDZ"/>
    <property type="match status" value="1"/>
</dbReference>
<evidence type="ECO:0000313" key="7">
    <source>
        <dbReference type="Proteomes" id="UP001153620"/>
    </source>
</evidence>
<feature type="region of interest" description="Disordered" evidence="2">
    <location>
        <begin position="1157"/>
        <end position="1226"/>
    </location>
</feature>
<feature type="domain" description="PH" evidence="3">
    <location>
        <begin position="661"/>
        <end position="776"/>
    </location>
</feature>
<dbReference type="Pfam" id="PF17820">
    <property type="entry name" value="PDZ_6"/>
    <property type="match status" value="1"/>
</dbReference>
<feature type="compositionally biased region" description="Basic residues" evidence="2">
    <location>
        <begin position="1482"/>
        <end position="1495"/>
    </location>
</feature>
<dbReference type="GO" id="GO:0007165">
    <property type="term" value="P:signal transduction"/>
    <property type="evidence" value="ECO:0007669"/>
    <property type="project" value="InterPro"/>
</dbReference>
<dbReference type="Gene3D" id="1.10.555.10">
    <property type="entry name" value="Rho GTPase activation protein"/>
    <property type="match status" value="1"/>
</dbReference>
<feature type="domain" description="PDZ" evidence="4">
    <location>
        <begin position="6"/>
        <end position="112"/>
    </location>
</feature>
<dbReference type="InterPro" id="IPR036034">
    <property type="entry name" value="PDZ_sf"/>
</dbReference>
<reference evidence="6" key="2">
    <citation type="submission" date="2022-10" db="EMBL/GenBank/DDBJ databases">
        <authorList>
            <consortium name="ENA_rothamsted_submissions"/>
            <consortium name="culmorum"/>
            <person name="King R."/>
        </authorList>
    </citation>
    <scope>NUCLEOTIDE SEQUENCE</scope>
</reference>
<dbReference type="Gene3D" id="2.30.42.10">
    <property type="match status" value="1"/>
</dbReference>
<dbReference type="InterPro" id="IPR000198">
    <property type="entry name" value="RhoGAP_dom"/>
</dbReference>
<dbReference type="PANTHER" id="PTHR23175:SF23">
    <property type="entry name" value="PDZ DOMAIN-CONTAINING PROTEIN"/>
    <property type="match status" value="1"/>
</dbReference>
<evidence type="ECO:0000256" key="1">
    <source>
        <dbReference type="ARBA" id="ARBA00022468"/>
    </source>
</evidence>
<dbReference type="PROSITE" id="PS50003">
    <property type="entry name" value="PH_DOMAIN"/>
    <property type="match status" value="1"/>
</dbReference>
<dbReference type="EMBL" id="OU895878">
    <property type="protein sequence ID" value="CAG9802835.1"/>
    <property type="molecule type" value="Genomic_DNA"/>
</dbReference>
<feature type="compositionally biased region" description="Low complexity" evidence="2">
    <location>
        <begin position="1331"/>
        <end position="1342"/>
    </location>
</feature>
<evidence type="ECO:0000256" key="2">
    <source>
        <dbReference type="SAM" id="MobiDB-lite"/>
    </source>
</evidence>
<dbReference type="InterPro" id="IPR001849">
    <property type="entry name" value="PH_domain"/>
</dbReference>
<feature type="compositionally biased region" description="Polar residues" evidence="2">
    <location>
        <begin position="850"/>
        <end position="862"/>
    </location>
</feature>
<evidence type="ECO:0000313" key="6">
    <source>
        <dbReference type="EMBL" id="CAG9802835.1"/>
    </source>
</evidence>
<dbReference type="Pfam" id="PF15410">
    <property type="entry name" value="PH_9"/>
    <property type="match status" value="1"/>
</dbReference>
<sequence>MDGPRTIVLQRQNGAFGFTLRHFIVYPPDVQDPAIAKKLEQCGLANFSQPMDTVFVKKVIPKSEADNAGLKEGDRLIAVNGIPVSLQFQFADIVATIQKTPKTLVIQIVPKCYDILQTFFSETAHNPETNQRPQAQQAVRSSLMPIMSSKRQQEQFSLQSVPEKQEALYSPLMPIINTSNRNVYAGNGNPMAIVQPRVLQNMSQVQYDQQQQQHLQQQQQGFKNQFAAGINTEIKDAILSRLRHQIEQKEEFLKRPNKPLILEPTPEQGNRDHAHFQRATLNFPQPNRLKPDNFADMNLEYGRSLDSMRQPQSVSQELSDIQSNRFALREQFFKDRSSTNNAYFSLPTSPYYIQDGQPSNNASFIGSSSSMMENSSLRPEDNRHLRVIGSSPIPSQGLRIVSERTKQFESGRPLSPDGIDRTSLYKSELSRISTKPLVSNVALRRQVFEAKANIDSSWRCSSDDKIKDDKELKSLPVKARSLSVESMKENDKLGDAIHINHINNNNNGFMKKERPKPVRENSYLTAVRSSPEVLPVILRQKLAQRAASDDEERKTRRTSYLKATANEEYHFTASDTDQNSVSVTADDEEIQQQLKVSFQKWTPPKFTVDIQFLKRIFEEPQASQNSHEISKDNHTVHASHASKAKALSYFRDNALSDVNIAITKQGILHVKVTLINGRRSHDRNWRQCNAELKRNILKLTILREGKVSQSPDSSGGTIDLTNFDVTDGNYTKRKNVFRLSSSHYPAACDSECELLLQTQSSQEMSEWMSCLKSVTKNDVKTDTDCSADVGIQKAEPQRIAAIETMQASTLSSDDNPSPLAKTQQRKYHFGSRSPSGQSPVTKSRKAPQNLLVTSSPLLNPSCSDKETNSPKQKSTWKHFVTNQFKKMQPQNDSPTSNVNEGCNLSQCTPSEENFYVPLIISKCTKIVETRGMCIVGIYRIPGNTAAISNLNELINRNGMDEQTLNDPKWEDVNVVSSLLKLFIRSLSEPIVSNELYGNFIEADKKPEHSQRFQELKSLLGRLPRHNYETLKHLIAHLYKVSDNASTNLMEPRNLAIVFGPSIVRKSNDSLEMVVKDMRHQCQIVESLISHYGYFFENEPMPSAKNKIYQASTDSGSELPSADFLLENVAKIEPLTKDVQKDTSSRFVANIVQAANRKIRKTAQRRSTSSSMTPDSLSLESMTTSAESKDLQKAHPKMSKLKSNESLAETPRSSEDDFDSAFTENCENGSTSLTATVTALLDNKLRSLRNSSVESDKEDNNNVAQSETLSIATTVSSSSISNSNPRYSVISKMTHLQHPRPLTLGENIPFADESPERPLIQARVKPIRQSLSNNNNNSSSNNSEKQKGSELQMDQSKNDKSSSKLSLESSSDTDSSTTSNYREHMRSVIRLEDSVLRKVNRILTNLEHLERKYSLNRSLSLNYKSHRSSSNNNNECCCANKSDKVRLSLTKDEKTDKNINKRRQLHDTTNTTNNSQSTGGNSKYRRHNGSRSIRRRHTIGIGAHDYDYNNPTIIKTSDRTSFMTPITN</sequence>
<dbReference type="SUPFAM" id="SSF50156">
    <property type="entry name" value="PDZ domain-like"/>
    <property type="match status" value="1"/>
</dbReference>
<reference evidence="6" key="1">
    <citation type="submission" date="2022-01" db="EMBL/GenBank/DDBJ databases">
        <authorList>
            <person name="King R."/>
        </authorList>
    </citation>
    <scope>NUCLEOTIDE SEQUENCE</scope>
</reference>
<feature type="compositionally biased region" description="Low complexity" evidence="2">
    <location>
        <begin position="1467"/>
        <end position="1481"/>
    </location>
</feature>
<evidence type="ECO:0000259" key="5">
    <source>
        <dbReference type="PROSITE" id="PS50238"/>
    </source>
</evidence>
<dbReference type="PROSITE" id="PS50238">
    <property type="entry name" value="RHOGAP"/>
    <property type="match status" value="1"/>
</dbReference>
<feature type="domain" description="Rho-GAP" evidence="5">
    <location>
        <begin position="902"/>
        <end position="1095"/>
    </location>
</feature>
<dbReference type="SMART" id="SM00324">
    <property type="entry name" value="RhoGAP"/>
    <property type="match status" value="1"/>
</dbReference>
<dbReference type="SMART" id="SM00228">
    <property type="entry name" value="PDZ"/>
    <property type="match status" value="1"/>
</dbReference>
<keyword evidence="1" id="KW-0343">GTPase activation</keyword>
<feature type="region of interest" description="Disordered" evidence="2">
    <location>
        <begin position="1450"/>
        <end position="1495"/>
    </location>
</feature>
<gene>
    <name evidence="6" type="ORF">CHIRRI_LOCUS5740</name>
</gene>
<dbReference type="InterPro" id="IPR041681">
    <property type="entry name" value="PH_9"/>
</dbReference>
<keyword evidence="7" id="KW-1185">Reference proteome</keyword>
<evidence type="ECO:0000259" key="4">
    <source>
        <dbReference type="PROSITE" id="PS50106"/>
    </source>
</evidence>